<evidence type="ECO:0000313" key="3">
    <source>
        <dbReference type="EMBL" id="RAW60730.1"/>
    </source>
</evidence>
<gene>
    <name evidence="3" type="ORF">C4N24_01090</name>
</gene>
<evidence type="ECO:0000256" key="2">
    <source>
        <dbReference type="SAM" id="MobiDB-lite"/>
    </source>
</evidence>
<feature type="region of interest" description="Disordered" evidence="2">
    <location>
        <begin position="39"/>
        <end position="94"/>
    </location>
</feature>
<reference evidence="3 4" key="1">
    <citation type="submission" date="2018-02" db="EMBL/GenBank/DDBJ databases">
        <title>Complete genome sequencing of Faecalibacterium prausnitzii strains isolated from the human gut.</title>
        <authorList>
            <person name="Fitzgerald B.C."/>
            <person name="Shkoporov A.N."/>
            <person name="Ross P.R."/>
            <person name="Hill C."/>
        </authorList>
    </citation>
    <scope>NUCLEOTIDE SEQUENCE [LARGE SCALE GENOMIC DNA]</scope>
    <source>
        <strain evidence="3 4">APC923/51-1</strain>
    </source>
</reference>
<evidence type="ECO:0008006" key="5">
    <source>
        <dbReference type="Google" id="ProtNLM"/>
    </source>
</evidence>
<dbReference type="SUPFAM" id="SSF46689">
    <property type="entry name" value="Homeodomain-like"/>
    <property type="match status" value="1"/>
</dbReference>
<dbReference type="Pfam" id="PF13384">
    <property type="entry name" value="HTH_23"/>
    <property type="match status" value="1"/>
</dbReference>
<accession>A0A329UI39</accession>
<dbReference type="Gene3D" id="1.10.10.10">
    <property type="entry name" value="Winged helix-like DNA-binding domain superfamily/Winged helix DNA-binding domain"/>
    <property type="match status" value="1"/>
</dbReference>
<dbReference type="InterPro" id="IPR009057">
    <property type="entry name" value="Homeodomain-like_sf"/>
</dbReference>
<dbReference type="InterPro" id="IPR036388">
    <property type="entry name" value="WH-like_DNA-bd_sf"/>
</dbReference>
<organism evidence="3 4">
    <name type="scientific">Faecalibacterium prausnitzii</name>
    <dbReference type="NCBI Taxonomy" id="853"/>
    <lineage>
        <taxon>Bacteria</taxon>
        <taxon>Bacillati</taxon>
        <taxon>Bacillota</taxon>
        <taxon>Clostridia</taxon>
        <taxon>Eubacteriales</taxon>
        <taxon>Oscillospiraceae</taxon>
        <taxon>Faecalibacterium</taxon>
    </lineage>
</organism>
<comment type="caution">
    <text evidence="3">The sequence shown here is derived from an EMBL/GenBank/DDBJ whole genome shotgun (WGS) entry which is preliminary data.</text>
</comment>
<dbReference type="AlphaFoldDB" id="A0A329UI39"/>
<dbReference type="Proteomes" id="UP000251281">
    <property type="component" value="Unassembled WGS sequence"/>
</dbReference>
<dbReference type="RefSeq" id="WP_112089954.1">
    <property type="nucleotide sequence ID" value="NZ_JAEKBY010000002.1"/>
</dbReference>
<name>A0A329UI39_9FIRM</name>
<sequence>METRDKAFTLYKKGMGCTEIAKKLGISLNTVKSWKKRYWDAQKGAPKKRTPPHPKGASSKCTQKAPQDGKPKSGAPLGNVNAVGNHGGAPPGNQNALKHGGWSAVMFGSFSEENQKAIQDCTKDVDAEDLLIQELQLLTAREAFLLQRISAVQEKKQHIQSVHTSKSGRSFTRLDEDKEKEARDKEVYIERIDAKVDREERLPGTTVETSTTIESSYLIVERLERLLTDVQRQKSKVIQQLADLRRMSNSGKNELVDDWVAAVEAADTEAEDANDGTETT</sequence>
<dbReference type="EMBL" id="PRLD01000001">
    <property type="protein sequence ID" value="RAW60730.1"/>
    <property type="molecule type" value="Genomic_DNA"/>
</dbReference>
<feature type="coiled-coil region" evidence="1">
    <location>
        <begin position="220"/>
        <end position="247"/>
    </location>
</feature>
<protein>
    <recommendedName>
        <fullName evidence="5">Terminase</fullName>
    </recommendedName>
</protein>
<evidence type="ECO:0000256" key="1">
    <source>
        <dbReference type="SAM" id="Coils"/>
    </source>
</evidence>
<proteinExistence type="predicted"/>
<evidence type="ECO:0000313" key="4">
    <source>
        <dbReference type="Proteomes" id="UP000251281"/>
    </source>
</evidence>
<keyword evidence="1" id="KW-0175">Coiled coil</keyword>